<dbReference type="SUPFAM" id="SSF54001">
    <property type="entry name" value="Cysteine proteinases"/>
    <property type="match status" value="1"/>
</dbReference>
<evidence type="ECO:0000313" key="13">
    <source>
        <dbReference type="EMBL" id="KAL0431533.1"/>
    </source>
</evidence>
<evidence type="ECO:0000256" key="1">
    <source>
        <dbReference type="ARBA" id="ARBA00008455"/>
    </source>
</evidence>
<organism evidence="13">
    <name type="scientific">Sesamum radiatum</name>
    <name type="common">Black benniseed</name>
    <dbReference type="NCBI Taxonomy" id="300843"/>
    <lineage>
        <taxon>Eukaryota</taxon>
        <taxon>Viridiplantae</taxon>
        <taxon>Streptophyta</taxon>
        <taxon>Embryophyta</taxon>
        <taxon>Tracheophyta</taxon>
        <taxon>Spermatophyta</taxon>
        <taxon>Magnoliopsida</taxon>
        <taxon>eudicotyledons</taxon>
        <taxon>Gunneridae</taxon>
        <taxon>Pentapetalae</taxon>
        <taxon>asterids</taxon>
        <taxon>lamiids</taxon>
        <taxon>Lamiales</taxon>
        <taxon>Pedaliaceae</taxon>
        <taxon>Sesamum</taxon>
    </lineage>
</organism>
<feature type="signal peptide" evidence="10">
    <location>
        <begin position="1"/>
        <end position="20"/>
    </location>
</feature>
<dbReference type="GO" id="GO:0006508">
    <property type="term" value="P:proteolysis"/>
    <property type="evidence" value="ECO:0007669"/>
    <property type="project" value="UniProtKB-KW"/>
</dbReference>
<dbReference type="Pfam" id="PF08246">
    <property type="entry name" value="Inhibitor_I29"/>
    <property type="match status" value="1"/>
</dbReference>
<dbReference type="PRINTS" id="PR00705">
    <property type="entry name" value="PAPAIN"/>
</dbReference>
<dbReference type="PROSITE" id="PS00139">
    <property type="entry name" value="THIOL_PROTEASE_CYS"/>
    <property type="match status" value="1"/>
</dbReference>
<comment type="caution">
    <text evidence="13">The sequence shown here is derived from an EMBL/GenBank/DDBJ whole genome shotgun (WGS) entry which is preliminary data.</text>
</comment>
<name>A0AAW2VQH5_SESRA</name>
<sequence length="407" mass="44980">MPVFIAALLILSSAVVSAHATNFSILDYNNKHAASNPQSEEQVKGLYERWLAKHGKAYNGIGEKDRRFQIFKDNLKFVDEHNSGNRTYKVGLNQFADLTNEEFRSLYLGTRSDAKRRFVKSKNASRRYAFRAGVDELPESVDWRERGAVAPIKNQGTCGSCWAFSTVAAVEGINQIVTGEMITLSEQELVDCDKTQNAGCNGGLMDYAFQFIISNGGMDTEADYPYRGLDGRCDPTRKNAKVVSIDGYEDVPHDERALQKAVAHQPVSVAIEASGRALQLYSSGVFTGECGSQLDHGVVAVGYGTEGGVDYWIVRNSWGTEWGENGYFRLERNVVGNPAGKCGIVMEASYPPRMVKIRQSRTRDPVILQLSETGSILVIVVSKVARFSSGALVFICFCWSLDGFCFY</sequence>
<keyword evidence="2" id="KW-0645">Protease</keyword>
<dbReference type="GO" id="GO:0004197">
    <property type="term" value="F:cysteine-type endopeptidase activity"/>
    <property type="evidence" value="ECO:0007669"/>
    <property type="project" value="UniProtKB-EC"/>
</dbReference>
<comment type="function">
    <text evidence="7">Cysteine protease responsible for the cleavage of kiwellin into kissper and KiTH.</text>
</comment>
<comment type="similarity">
    <text evidence="1">Belongs to the peptidase C1 family.</text>
</comment>
<protein>
    <recommendedName>
        <fullName evidence="9">Actinidain</fullName>
        <ecNumber evidence="8">3.4.22.14</ecNumber>
    </recommendedName>
</protein>
<dbReference type="InterPro" id="IPR039417">
    <property type="entry name" value="Peptidase_C1A_papain-like"/>
</dbReference>
<evidence type="ECO:0000256" key="4">
    <source>
        <dbReference type="ARBA" id="ARBA00022807"/>
    </source>
</evidence>
<dbReference type="SMART" id="SM00645">
    <property type="entry name" value="Pept_C1"/>
    <property type="match status" value="1"/>
</dbReference>
<evidence type="ECO:0000256" key="2">
    <source>
        <dbReference type="ARBA" id="ARBA00022670"/>
    </source>
</evidence>
<evidence type="ECO:0000256" key="9">
    <source>
        <dbReference type="ARBA" id="ARBA00068904"/>
    </source>
</evidence>
<dbReference type="FunFam" id="3.90.70.10:FF:000068">
    <property type="entry name" value="Cysteine protease 1"/>
    <property type="match status" value="1"/>
</dbReference>
<evidence type="ECO:0000256" key="7">
    <source>
        <dbReference type="ARBA" id="ARBA00058326"/>
    </source>
</evidence>
<dbReference type="InterPro" id="IPR013201">
    <property type="entry name" value="Prot_inhib_I29"/>
</dbReference>
<dbReference type="InterPro" id="IPR000668">
    <property type="entry name" value="Peptidase_C1A_C"/>
</dbReference>
<dbReference type="PANTHER" id="PTHR12411">
    <property type="entry name" value="CYSTEINE PROTEASE FAMILY C1-RELATED"/>
    <property type="match status" value="1"/>
</dbReference>
<feature type="chain" id="PRO_5043621257" description="Actinidain" evidence="10">
    <location>
        <begin position="21"/>
        <end position="407"/>
    </location>
</feature>
<keyword evidence="4" id="KW-0788">Thiol protease</keyword>
<dbReference type="InterPro" id="IPR038765">
    <property type="entry name" value="Papain-like_cys_pep_sf"/>
</dbReference>
<accession>A0AAW2VQH5</accession>
<comment type="catalytic activity">
    <reaction evidence="6">
        <text>Specificity close to that of papain.</text>
        <dbReference type="EC" id="3.4.22.14"/>
    </reaction>
</comment>
<proteinExistence type="inferred from homology"/>
<keyword evidence="3" id="KW-0378">Hydrolase</keyword>
<dbReference type="EMBL" id="JACGWJ010000003">
    <property type="protein sequence ID" value="KAL0431533.1"/>
    <property type="molecule type" value="Genomic_DNA"/>
</dbReference>
<keyword evidence="10" id="KW-0732">Signal</keyword>
<dbReference type="CDD" id="cd02248">
    <property type="entry name" value="Peptidase_C1A"/>
    <property type="match status" value="1"/>
</dbReference>
<reference evidence="13" key="1">
    <citation type="submission" date="2020-06" db="EMBL/GenBank/DDBJ databases">
        <authorList>
            <person name="Li T."/>
            <person name="Hu X."/>
            <person name="Zhang T."/>
            <person name="Song X."/>
            <person name="Zhang H."/>
            <person name="Dai N."/>
            <person name="Sheng W."/>
            <person name="Hou X."/>
            <person name="Wei L."/>
        </authorList>
    </citation>
    <scope>NUCLEOTIDE SEQUENCE</scope>
    <source>
        <strain evidence="13">G02</strain>
        <tissue evidence="13">Leaf</tissue>
    </source>
</reference>
<dbReference type="InterPro" id="IPR025661">
    <property type="entry name" value="Pept_asp_AS"/>
</dbReference>
<dbReference type="EC" id="3.4.22.14" evidence="8"/>
<dbReference type="PROSITE" id="PS00640">
    <property type="entry name" value="THIOL_PROTEASE_ASN"/>
    <property type="match status" value="1"/>
</dbReference>
<evidence type="ECO:0000256" key="6">
    <source>
        <dbReference type="ARBA" id="ARBA00050389"/>
    </source>
</evidence>
<reference evidence="13" key="2">
    <citation type="journal article" date="2024" name="Plant">
        <title>Genomic evolution and insights into agronomic trait innovations of Sesamum species.</title>
        <authorList>
            <person name="Miao H."/>
            <person name="Wang L."/>
            <person name="Qu L."/>
            <person name="Liu H."/>
            <person name="Sun Y."/>
            <person name="Le M."/>
            <person name="Wang Q."/>
            <person name="Wei S."/>
            <person name="Zheng Y."/>
            <person name="Lin W."/>
            <person name="Duan Y."/>
            <person name="Cao H."/>
            <person name="Xiong S."/>
            <person name="Wang X."/>
            <person name="Wei L."/>
            <person name="Li C."/>
            <person name="Ma Q."/>
            <person name="Ju M."/>
            <person name="Zhao R."/>
            <person name="Li G."/>
            <person name="Mu C."/>
            <person name="Tian Q."/>
            <person name="Mei H."/>
            <person name="Zhang T."/>
            <person name="Gao T."/>
            <person name="Zhang H."/>
        </authorList>
    </citation>
    <scope>NUCLEOTIDE SEQUENCE</scope>
    <source>
        <strain evidence="13">G02</strain>
    </source>
</reference>
<feature type="domain" description="Peptidase C1A papain C-terminal" evidence="11">
    <location>
        <begin position="137"/>
        <end position="352"/>
    </location>
</feature>
<dbReference type="PROSITE" id="PS00639">
    <property type="entry name" value="THIOL_PROTEASE_HIS"/>
    <property type="match status" value="1"/>
</dbReference>
<evidence type="ECO:0000259" key="12">
    <source>
        <dbReference type="SMART" id="SM00848"/>
    </source>
</evidence>
<evidence type="ECO:0000256" key="8">
    <source>
        <dbReference type="ARBA" id="ARBA00066502"/>
    </source>
</evidence>
<evidence type="ECO:0000256" key="5">
    <source>
        <dbReference type="ARBA" id="ARBA00023157"/>
    </source>
</evidence>
<feature type="domain" description="Cathepsin propeptide inhibitor" evidence="12">
    <location>
        <begin position="47"/>
        <end position="103"/>
    </location>
</feature>
<keyword evidence="5" id="KW-1015">Disulfide bond</keyword>
<evidence type="ECO:0000256" key="10">
    <source>
        <dbReference type="SAM" id="SignalP"/>
    </source>
</evidence>
<dbReference type="InterPro" id="IPR000169">
    <property type="entry name" value="Pept_cys_AS"/>
</dbReference>
<evidence type="ECO:0000259" key="11">
    <source>
        <dbReference type="SMART" id="SM00645"/>
    </source>
</evidence>
<dbReference type="Gene3D" id="3.90.70.10">
    <property type="entry name" value="Cysteine proteinases"/>
    <property type="match status" value="1"/>
</dbReference>
<gene>
    <name evidence="13" type="ORF">Sradi_0779300</name>
</gene>
<dbReference type="InterPro" id="IPR013128">
    <property type="entry name" value="Peptidase_C1A"/>
</dbReference>
<dbReference type="Pfam" id="PF00112">
    <property type="entry name" value="Peptidase_C1"/>
    <property type="match status" value="1"/>
</dbReference>
<dbReference type="AlphaFoldDB" id="A0AAW2VQH5"/>
<dbReference type="SMART" id="SM00848">
    <property type="entry name" value="Inhibitor_I29"/>
    <property type="match status" value="1"/>
</dbReference>
<dbReference type="InterPro" id="IPR025660">
    <property type="entry name" value="Pept_his_AS"/>
</dbReference>
<evidence type="ECO:0000256" key="3">
    <source>
        <dbReference type="ARBA" id="ARBA00022801"/>
    </source>
</evidence>